<feature type="domain" description="VOC" evidence="2">
    <location>
        <begin position="14"/>
        <end position="157"/>
    </location>
</feature>
<keyword evidence="1" id="KW-0479">Metal-binding</keyword>
<dbReference type="OrthoDB" id="9795618at2"/>
<protein>
    <submittedName>
        <fullName evidence="3">Glyoxalase</fullName>
    </submittedName>
</protein>
<dbReference type="EMBL" id="CP020919">
    <property type="protein sequence ID" value="AWG27237.1"/>
    <property type="molecule type" value="Genomic_DNA"/>
</dbReference>
<dbReference type="InterPro" id="IPR029068">
    <property type="entry name" value="Glyas_Bleomycin-R_OHBP_Dase"/>
</dbReference>
<dbReference type="InterPro" id="IPR037523">
    <property type="entry name" value="VOC_core"/>
</dbReference>
<keyword evidence="4" id="KW-1185">Reference proteome</keyword>
<organism evidence="3 4">
    <name type="scientific">Flavobacterium kingsejongi</name>
    <dbReference type="NCBI Taxonomy" id="1678728"/>
    <lineage>
        <taxon>Bacteria</taxon>
        <taxon>Pseudomonadati</taxon>
        <taxon>Bacteroidota</taxon>
        <taxon>Flavobacteriia</taxon>
        <taxon>Flavobacteriales</taxon>
        <taxon>Flavobacteriaceae</taxon>
        <taxon>Flavobacterium</taxon>
    </lineage>
</organism>
<dbReference type="GO" id="GO:0004493">
    <property type="term" value="F:methylmalonyl-CoA epimerase activity"/>
    <property type="evidence" value="ECO:0007669"/>
    <property type="project" value="TreeGrafter"/>
</dbReference>
<dbReference type="Pfam" id="PF00903">
    <property type="entry name" value="Glyoxalase"/>
    <property type="match status" value="1"/>
</dbReference>
<evidence type="ECO:0000313" key="4">
    <source>
        <dbReference type="Proteomes" id="UP000244677"/>
    </source>
</evidence>
<name>A0A2S1LU04_9FLAO</name>
<accession>A0A2S1LU04</accession>
<dbReference type="PROSITE" id="PS51819">
    <property type="entry name" value="VOC"/>
    <property type="match status" value="1"/>
</dbReference>
<dbReference type="InterPro" id="IPR004360">
    <property type="entry name" value="Glyas_Fos-R_dOase_dom"/>
</dbReference>
<dbReference type="PANTHER" id="PTHR43048">
    <property type="entry name" value="METHYLMALONYL-COA EPIMERASE"/>
    <property type="match status" value="1"/>
</dbReference>
<dbReference type="Proteomes" id="UP000244677">
    <property type="component" value="Chromosome"/>
</dbReference>
<evidence type="ECO:0000313" key="3">
    <source>
        <dbReference type="EMBL" id="AWG27237.1"/>
    </source>
</evidence>
<evidence type="ECO:0000256" key="1">
    <source>
        <dbReference type="ARBA" id="ARBA00022723"/>
    </source>
</evidence>
<dbReference type="GO" id="GO:0046491">
    <property type="term" value="P:L-methylmalonyl-CoA metabolic process"/>
    <property type="evidence" value="ECO:0007669"/>
    <property type="project" value="TreeGrafter"/>
</dbReference>
<dbReference type="SUPFAM" id="SSF54593">
    <property type="entry name" value="Glyoxalase/Bleomycin resistance protein/Dihydroxybiphenyl dioxygenase"/>
    <property type="match status" value="1"/>
</dbReference>
<gene>
    <name evidence="3" type="ORF">FK004_02405</name>
</gene>
<dbReference type="Gene3D" id="3.10.180.10">
    <property type="entry name" value="2,3-Dihydroxybiphenyl 1,2-Dioxygenase, domain 1"/>
    <property type="match status" value="1"/>
</dbReference>
<sequence>MNDTTALATMGFSRANHVGIVTSNLDASIRFYEALTGKKAAPQDKIGGKRMAGVLGLDKALIRYATIHLDNLNIDLLQYEAPEPSKAQYANNQIGAMHLCFEVDNIDDAVARLCKAGIRLQGDPITFMEEDGLKAGFGTAVAYFDDPDGTHLEIIAPQGPFKRTGN</sequence>
<dbReference type="KEGG" id="fki:FK004_02405"/>
<dbReference type="AlphaFoldDB" id="A0A2S1LU04"/>
<dbReference type="InterPro" id="IPR051785">
    <property type="entry name" value="MMCE/EMCE_epimerase"/>
</dbReference>
<dbReference type="GO" id="GO:0046872">
    <property type="term" value="F:metal ion binding"/>
    <property type="evidence" value="ECO:0007669"/>
    <property type="project" value="UniProtKB-KW"/>
</dbReference>
<reference evidence="3 4" key="1">
    <citation type="submission" date="2017-04" db="EMBL/GenBank/DDBJ databases">
        <title>Complete genome sequence of Flavobacterium kingsejong AJ004.</title>
        <authorList>
            <person name="Lee P.C."/>
        </authorList>
    </citation>
    <scope>NUCLEOTIDE SEQUENCE [LARGE SCALE GENOMIC DNA]</scope>
    <source>
        <strain evidence="3 4">AJ004</strain>
    </source>
</reference>
<proteinExistence type="predicted"/>
<evidence type="ECO:0000259" key="2">
    <source>
        <dbReference type="PROSITE" id="PS51819"/>
    </source>
</evidence>
<dbReference type="PANTHER" id="PTHR43048:SF3">
    <property type="entry name" value="METHYLMALONYL-COA EPIMERASE, MITOCHONDRIAL"/>
    <property type="match status" value="1"/>
</dbReference>